<dbReference type="Gene3D" id="2.70.50.70">
    <property type="match status" value="1"/>
</dbReference>
<dbReference type="CDD" id="cd12843">
    <property type="entry name" value="Bvu_2165_C_like"/>
    <property type="match status" value="1"/>
</dbReference>
<evidence type="ECO:0000313" key="5">
    <source>
        <dbReference type="EMBL" id="RHN04747.1"/>
    </source>
</evidence>
<evidence type="ECO:0000313" key="6">
    <source>
        <dbReference type="EMBL" id="RYT78063.1"/>
    </source>
</evidence>
<dbReference type="OrthoDB" id="1115483at2"/>
<dbReference type="EMBL" id="QRPE01000007">
    <property type="protein sequence ID" value="RHL93716.1"/>
    <property type="molecule type" value="Genomic_DNA"/>
</dbReference>
<dbReference type="Pfam" id="PF14848">
    <property type="entry name" value="HU-DNA_bdg"/>
    <property type="match status" value="1"/>
</dbReference>
<dbReference type="Proteomes" id="UP000285013">
    <property type="component" value="Unassembled WGS sequence"/>
</dbReference>
<dbReference type="EMBL" id="QRQM01000020">
    <property type="protein sequence ID" value="RHN04747.1"/>
    <property type="molecule type" value="Genomic_DNA"/>
</dbReference>
<evidence type="ECO:0000313" key="7">
    <source>
        <dbReference type="Proteomes" id="UP000284772"/>
    </source>
</evidence>
<name>A0A3E4IJI3_9BACE</name>
<dbReference type="GeneID" id="26160834"/>
<dbReference type="Proteomes" id="UP000286003">
    <property type="component" value="Unassembled WGS sequence"/>
</dbReference>
<dbReference type="EMBL" id="QRWT01000005">
    <property type="protein sequence ID" value="RGT54026.1"/>
    <property type="molecule type" value="Genomic_DNA"/>
</dbReference>
<comment type="caution">
    <text evidence="6">The sequence shown here is derived from an EMBL/GenBank/DDBJ whole genome shotgun (WGS) entry which is preliminary data.</text>
</comment>
<evidence type="ECO:0000313" key="8">
    <source>
        <dbReference type="Proteomes" id="UP000285013"/>
    </source>
</evidence>
<evidence type="ECO:0000313" key="9">
    <source>
        <dbReference type="Proteomes" id="UP000286003"/>
    </source>
</evidence>
<evidence type="ECO:0000313" key="3">
    <source>
        <dbReference type="EMBL" id="RGT54026.1"/>
    </source>
</evidence>
<accession>A0A3E4IJI3</accession>
<evidence type="ECO:0000259" key="2">
    <source>
        <dbReference type="Pfam" id="PF14848"/>
    </source>
</evidence>
<sequence length="260" mass="27869">MSEEIRYQINGQLADNTVTVDNKEDMILVPVSNGSADEERIIAEMKAEDSGLREETIRHVFDLEKRVIKRLLMSGVSVNTGLYYASVNFHGVIENSAWNPAKNSIVVNFNVGADLREAIKNTVVNIIGAKGSAMYIAGVQDTSTRALDSSATAGRAFTLKGAMLKVTGTDDSVGIILTDSKGTITKITEDLWVLNEPSRLSFIIPSGLDKGTYELKVTTQYGQGHLLKTPRSVIKTIYIGMAPTGGGSGGDGGIEDDPLG</sequence>
<keyword evidence="10" id="KW-1185">Reference proteome</keyword>
<protein>
    <submittedName>
        <fullName evidence="6">DUF4469 domain-containing protein</fullName>
    </submittedName>
</protein>
<dbReference type="CDD" id="cd13833">
    <property type="entry name" value="HU_IHF_like"/>
    <property type="match status" value="1"/>
</dbReference>
<dbReference type="Proteomes" id="UP000284772">
    <property type="component" value="Unassembled WGS sequence"/>
</dbReference>
<dbReference type="EMBL" id="RCXO01000030">
    <property type="protein sequence ID" value="RYT78063.1"/>
    <property type="molecule type" value="Genomic_DNA"/>
</dbReference>
<dbReference type="InterPro" id="IPR049893">
    <property type="entry name" value="Bvu_2165-like_IHF-HU-DNA_bdg"/>
</dbReference>
<evidence type="ECO:0000259" key="1">
    <source>
        <dbReference type="Pfam" id="PF14734"/>
    </source>
</evidence>
<dbReference type="Pfam" id="PF14734">
    <property type="entry name" value="DUF4469"/>
    <property type="match status" value="1"/>
</dbReference>
<proteinExistence type="predicted"/>
<dbReference type="InterPro" id="IPR027824">
    <property type="entry name" value="DUF4469"/>
</dbReference>
<evidence type="ECO:0000313" key="10">
    <source>
        <dbReference type="Proteomes" id="UP000291191"/>
    </source>
</evidence>
<gene>
    <name evidence="3" type="ORF">DWX27_07260</name>
    <name evidence="5" type="ORF">DWZ32_16555</name>
    <name evidence="4" type="ORF">DWZ95_08295</name>
    <name evidence="6" type="ORF">EAJ06_19055</name>
</gene>
<reference evidence="7 8" key="1">
    <citation type="submission" date="2018-08" db="EMBL/GenBank/DDBJ databases">
        <title>A genome reference for cultivated species of the human gut microbiota.</title>
        <authorList>
            <person name="Zou Y."/>
            <person name="Xue W."/>
            <person name="Luo G."/>
        </authorList>
    </citation>
    <scope>NUCLEOTIDE SEQUENCE [LARGE SCALE GENOMIC DNA]</scope>
    <source>
        <strain evidence="3 7">AF19-10AC</strain>
        <strain evidence="5 9">AF31-23</strain>
        <strain evidence="4 8">AF36-16BH</strain>
    </source>
</reference>
<reference evidence="6 10" key="2">
    <citation type="journal article" date="2019" name="Science, e1252229">
        <title>Invertible promoters mediate bacterial phase variation, antibiotic resistance, and host adaptation in the gut.</title>
        <authorList>
            <person name="Jiang X."/>
            <person name="Hall A.B."/>
            <person name="Arthur T.D."/>
            <person name="Plichta D.R."/>
            <person name="Covington C.T."/>
            <person name="Poyet M."/>
            <person name="Crothers J."/>
            <person name="Moses P.L."/>
            <person name="Tolonen A.C."/>
            <person name="Vlamakis H."/>
            <person name="Alm E.J."/>
            <person name="Xavier R.J."/>
        </authorList>
    </citation>
    <scope>NUCLEOTIDE SEQUENCE [LARGE SCALE GENOMIC DNA]</scope>
    <source>
        <strain evidence="6">Bf_0095</strain>
        <strain evidence="10">bf_0095</strain>
    </source>
</reference>
<dbReference type="RefSeq" id="WP_007665117.1">
    <property type="nucleotide sequence ID" value="NZ_CABMMK010000004.1"/>
</dbReference>
<dbReference type="AlphaFoldDB" id="A0A3E4IJI3"/>
<evidence type="ECO:0000313" key="4">
    <source>
        <dbReference type="EMBL" id="RHL93716.1"/>
    </source>
</evidence>
<organism evidence="6 10">
    <name type="scientific">Bacteroides intestinalis</name>
    <dbReference type="NCBI Taxonomy" id="329854"/>
    <lineage>
        <taxon>Bacteria</taxon>
        <taxon>Pseudomonadati</taxon>
        <taxon>Bacteroidota</taxon>
        <taxon>Bacteroidia</taxon>
        <taxon>Bacteroidales</taxon>
        <taxon>Bacteroidaceae</taxon>
        <taxon>Bacteroides</taxon>
    </lineage>
</organism>
<feature type="domain" description="DUF4469" evidence="1">
    <location>
        <begin position="135"/>
        <end position="232"/>
    </location>
</feature>
<dbReference type="Proteomes" id="UP000291191">
    <property type="component" value="Unassembled WGS sequence"/>
</dbReference>
<feature type="domain" description="Bvu-2165-like IHF-HU-like DNA-binding" evidence="2">
    <location>
        <begin position="12"/>
        <end position="128"/>
    </location>
</feature>